<dbReference type="Proteomes" id="UP000001572">
    <property type="component" value="Chromosome"/>
</dbReference>
<reference evidence="4" key="1">
    <citation type="journal article" date="2016" name="Genome Announc.">
        <title>Complete genome sequence of Alkaliphilus metalliredigens strain QYMF, an alkaliphilic and metal-reducing bacterium isolated from borax-contaminated leachate ponds.</title>
        <authorList>
            <person name="Hwang C."/>
            <person name="Copeland A."/>
            <person name="Lucas S."/>
            <person name="Lapidus A."/>
            <person name="Barry K."/>
            <person name="Detter J.C."/>
            <person name="Glavina Del Rio T."/>
            <person name="Hammon N."/>
            <person name="Israni S."/>
            <person name="Dalin E."/>
            <person name="Tice H."/>
            <person name="Pitluck S."/>
            <person name="Chertkov O."/>
            <person name="Brettin T."/>
            <person name="Bruce D."/>
            <person name="Han C."/>
            <person name="Schmutz J."/>
            <person name="Larimer F."/>
            <person name="Land M.L."/>
            <person name="Hauser L."/>
            <person name="Kyrpides N."/>
            <person name="Mikhailova N."/>
            <person name="Ye Q."/>
            <person name="Zhou J."/>
            <person name="Richardson P."/>
            <person name="Fields M.W."/>
        </authorList>
    </citation>
    <scope>NUCLEOTIDE SEQUENCE [LARGE SCALE GENOMIC DNA]</scope>
    <source>
        <strain evidence="4">QYMF</strain>
    </source>
</reference>
<dbReference type="RefSeq" id="WP_012062309.1">
    <property type="nucleotide sequence ID" value="NC_009633.1"/>
</dbReference>
<accession>A6TM49</accession>
<dbReference type="GO" id="GO:0004175">
    <property type="term" value="F:endopeptidase activity"/>
    <property type="evidence" value="ECO:0007669"/>
    <property type="project" value="UniProtKB-ARBA"/>
</dbReference>
<dbReference type="AlphaFoldDB" id="A6TM49"/>
<evidence type="ECO:0000313" key="3">
    <source>
        <dbReference type="EMBL" id="ABR47267.1"/>
    </source>
</evidence>
<feature type="domain" description="CAAX prenyl protease 2/Lysostaphin resistance protein A-like" evidence="2">
    <location>
        <begin position="73"/>
        <end position="171"/>
    </location>
</feature>
<dbReference type="HOGENOM" id="CLU_137814_0_0_9"/>
<protein>
    <submittedName>
        <fullName evidence="3">Abortive infection protein</fullName>
    </submittedName>
</protein>
<evidence type="ECO:0000256" key="1">
    <source>
        <dbReference type="SAM" id="Phobius"/>
    </source>
</evidence>
<keyword evidence="1" id="KW-1133">Transmembrane helix</keyword>
<name>A6TM49_ALKMQ</name>
<proteinExistence type="predicted"/>
<dbReference type="EMBL" id="CP000724">
    <property type="protein sequence ID" value="ABR47267.1"/>
    <property type="molecule type" value="Genomic_DNA"/>
</dbReference>
<feature type="transmembrane region" description="Helical" evidence="1">
    <location>
        <begin position="156"/>
        <end position="178"/>
    </location>
</feature>
<dbReference type="eggNOG" id="ENOG5033E0Z">
    <property type="taxonomic scope" value="Bacteria"/>
</dbReference>
<keyword evidence="1" id="KW-0472">Membrane</keyword>
<feature type="transmembrane region" description="Helical" evidence="1">
    <location>
        <begin position="74"/>
        <end position="96"/>
    </location>
</feature>
<dbReference type="InterPro" id="IPR003675">
    <property type="entry name" value="Rce1/LyrA-like_dom"/>
</dbReference>
<keyword evidence="1" id="KW-0812">Transmembrane</keyword>
<feature type="transmembrane region" description="Helical" evidence="1">
    <location>
        <begin position="21"/>
        <end position="51"/>
    </location>
</feature>
<dbReference type="Pfam" id="PF02517">
    <property type="entry name" value="Rce1-like"/>
    <property type="match status" value="1"/>
</dbReference>
<organism evidence="3 4">
    <name type="scientific">Alkaliphilus metalliredigens (strain QYMF)</name>
    <dbReference type="NCBI Taxonomy" id="293826"/>
    <lineage>
        <taxon>Bacteria</taxon>
        <taxon>Bacillati</taxon>
        <taxon>Bacillota</taxon>
        <taxon>Clostridia</taxon>
        <taxon>Peptostreptococcales</taxon>
        <taxon>Natronincolaceae</taxon>
        <taxon>Alkaliphilus</taxon>
    </lineage>
</organism>
<gene>
    <name evidence="3" type="ordered locus">Amet_1054</name>
</gene>
<sequence length="180" mass="21031">MFRENMIKKIRKKFLGIHNWLINLSPMIFVPLMTVFSYLILFSFIPVLLLIEKKFGYRGTFNNDSIDVFHNEGLLLVILLTVVLAPIVETAVFQMVPIRYLRKTNFLKEKPMITILISAVFFGLGHTYNIIRVIETSLIGIILAYSYYIYLEKNYYPFWIVTSIHGLRNLMTTILLLIST</sequence>
<dbReference type="GO" id="GO:0080120">
    <property type="term" value="P:CAAX-box protein maturation"/>
    <property type="evidence" value="ECO:0007669"/>
    <property type="project" value="UniProtKB-ARBA"/>
</dbReference>
<evidence type="ECO:0000313" key="4">
    <source>
        <dbReference type="Proteomes" id="UP000001572"/>
    </source>
</evidence>
<evidence type="ECO:0000259" key="2">
    <source>
        <dbReference type="Pfam" id="PF02517"/>
    </source>
</evidence>
<dbReference type="KEGG" id="amt:Amet_1054"/>
<keyword evidence="4" id="KW-1185">Reference proteome</keyword>
<dbReference type="OrthoDB" id="1957066at2"/>
<feature type="transmembrane region" description="Helical" evidence="1">
    <location>
        <begin position="117"/>
        <end position="150"/>
    </location>
</feature>